<evidence type="ECO:0000256" key="5">
    <source>
        <dbReference type="ARBA" id="ARBA00022692"/>
    </source>
</evidence>
<feature type="transmembrane region" description="Helical" evidence="8">
    <location>
        <begin position="212"/>
        <end position="234"/>
    </location>
</feature>
<evidence type="ECO:0000313" key="10">
    <source>
        <dbReference type="EMBL" id="RQG88109.1"/>
    </source>
</evidence>
<evidence type="ECO:0000256" key="1">
    <source>
        <dbReference type="ARBA" id="ARBA00004651"/>
    </source>
</evidence>
<keyword evidence="11" id="KW-1185">Reference proteome</keyword>
<feature type="transmembrane region" description="Helical" evidence="8">
    <location>
        <begin position="110"/>
        <end position="131"/>
    </location>
</feature>
<dbReference type="CDD" id="cd06261">
    <property type="entry name" value="TM_PBP2"/>
    <property type="match status" value="1"/>
</dbReference>
<dbReference type="PROSITE" id="PS50928">
    <property type="entry name" value="ABC_TM1"/>
    <property type="match status" value="1"/>
</dbReference>
<evidence type="ECO:0000256" key="7">
    <source>
        <dbReference type="ARBA" id="ARBA00023136"/>
    </source>
</evidence>
<evidence type="ECO:0000256" key="4">
    <source>
        <dbReference type="ARBA" id="ARBA00022475"/>
    </source>
</evidence>
<name>A0A3N6M5S8_9EURY</name>
<keyword evidence="6 8" id="KW-1133">Transmembrane helix</keyword>
<feature type="transmembrane region" description="Helical" evidence="8">
    <location>
        <begin position="241"/>
        <end position="260"/>
    </location>
</feature>
<sequence length="272" mass="30056">MNRFFRITRKLPGSRPVISTLVALQIVFLMLPTIVVFVVSFQPGDIVRFPPDGLSLQWYYELPDESRYISALWRSVLVATFCMLLSIPIGILAALGLIRYDIRFEKAFQLYFLLPFTVPLVVSGVILLIIFGEMGVIGNLWTVGLALTIINIPFMIWSVTSRVNALDSELENAAKNLGADEIQTFFNVTFPSIMPGVVTGALIMFVLGLNEFIVSLIITTPDIVTLPVLIYTSIRTNISPLIAAVASVYVIVAFLAVIVADRLVGLDELLQS</sequence>
<keyword evidence="3 8" id="KW-0813">Transport</keyword>
<dbReference type="AlphaFoldDB" id="A0A3N6M5S8"/>
<dbReference type="Gene3D" id="1.10.3720.10">
    <property type="entry name" value="MetI-like"/>
    <property type="match status" value="1"/>
</dbReference>
<keyword evidence="7 8" id="KW-0472">Membrane</keyword>
<evidence type="ECO:0000256" key="8">
    <source>
        <dbReference type="RuleBase" id="RU363032"/>
    </source>
</evidence>
<comment type="similarity">
    <text evidence="2">Belongs to the binding-protein-dependent transport system permease family. CysTW subfamily.</text>
</comment>
<evidence type="ECO:0000259" key="9">
    <source>
        <dbReference type="PROSITE" id="PS50928"/>
    </source>
</evidence>
<evidence type="ECO:0000313" key="11">
    <source>
        <dbReference type="Proteomes" id="UP000273828"/>
    </source>
</evidence>
<dbReference type="SUPFAM" id="SSF161098">
    <property type="entry name" value="MetI-like"/>
    <property type="match status" value="1"/>
</dbReference>
<reference evidence="10 11" key="1">
    <citation type="submission" date="2018-10" db="EMBL/GenBank/DDBJ databases">
        <title>Natrarchaeobius chitinivorans gen. nov., sp. nov., and Natrarchaeobius haloalkaliphilus sp. nov., alkaliphilic, chitin-utilizing haloarchaea from hypersaline alkaline lakes.</title>
        <authorList>
            <person name="Sorokin D.Y."/>
            <person name="Elcheninov A.G."/>
            <person name="Kostrikina N.A."/>
            <person name="Bale N.J."/>
            <person name="Sinninghe Damste J.S."/>
            <person name="Khijniak T.V."/>
            <person name="Kublanov I.V."/>
            <person name="Toshchakov S.V."/>
        </authorList>
    </citation>
    <scope>NUCLEOTIDE SEQUENCE [LARGE SCALE GENOMIC DNA]</scope>
    <source>
        <strain evidence="10 11">AArcht-Sl</strain>
    </source>
</reference>
<keyword evidence="4" id="KW-1003">Cell membrane</keyword>
<dbReference type="PANTHER" id="PTHR43848:SF2">
    <property type="entry name" value="PUTRESCINE TRANSPORT SYSTEM PERMEASE PROTEIN POTI"/>
    <property type="match status" value="1"/>
</dbReference>
<keyword evidence="5 8" id="KW-0812">Transmembrane</keyword>
<dbReference type="InterPro" id="IPR000515">
    <property type="entry name" value="MetI-like"/>
</dbReference>
<evidence type="ECO:0000256" key="6">
    <source>
        <dbReference type="ARBA" id="ARBA00022989"/>
    </source>
</evidence>
<feature type="transmembrane region" description="Helical" evidence="8">
    <location>
        <begin position="185"/>
        <end position="206"/>
    </location>
</feature>
<organism evidence="10 11">
    <name type="scientific">Natrarchaeobius halalkaliphilus</name>
    <dbReference type="NCBI Taxonomy" id="1679091"/>
    <lineage>
        <taxon>Archaea</taxon>
        <taxon>Methanobacteriati</taxon>
        <taxon>Methanobacteriota</taxon>
        <taxon>Stenosarchaea group</taxon>
        <taxon>Halobacteria</taxon>
        <taxon>Halobacteriales</taxon>
        <taxon>Natrialbaceae</taxon>
        <taxon>Natrarchaeobius</taxon>
    </lineage>
</organism>
<protein>
    <submittedName>
        <fullName evidence="10">ABC transporter permease</fullName>
    </submittedName>
</protein>
<dbReference type="GO" id="GO:0055085">
    <property type="term" value="P:transmembrane transport"/>
    <property type="evidence" value="ECO:0007669"/>
    <property type="project" value="InterPro"/>
</dbReference>
<feature type="domain" description="ABC transmembrane type-1" evidence="9">
    <location>
        <begin position="72"/>
        <end position="260"/>
    </location>
</feature>
<evidence type="ECO:0000256" key="2">
    <source>
        <dbReference type="ARBA" id="ARBA00007069"/>
    </source>
</evidence>
<proteinExistence type="inferred from homology"/>
<gene>
    <name evidence="10" type="ORF">EA462_14575</name>
</gene>
<dbReference type="Pfam" id="PF00528">
    <property type="entry name" value="BPD_transp_1"/>
    <property type="match status" value="1"/>
</dbReference>
<feature type="transmembrane region" description="Helical" evidence="8">
    <location>
        <begin position="21"/>
        <end position="41"/>
    </location>
</feature>
<evidence type="ECO:0000256" key="3">
    <source>
        <dbReference type="ARBA" id="ARBA00022448"/>
    </source>
</evidence>
<comment type="subcellular location">
    <subcellularLocation>
        <location evidence="1 8">Cell membrane</location>
        <topology evidence="1 8">Multi-pass membrane protein</topology>
    </subcellularLocation>
</comment>
<feature type="transmembrane region" description="Helical" evidence="8">
    <location>
        <begin position="71"/>
        <end position="98"/>
    </location>
</feature>
<dbReference type="InterPro" id="IPR035906">
    <property type="entry name" value="MetI-like_sf"/>
</dbReference>
<accession>A0A3N6M5S8</accession>
<dbReference type="PANTHER" id="PTHR43848">
    <property type="entry name" value="PUTRESCINE TRANSPORT SYSTEM PERMEASE PROTEIN POTI"/>
    <property type="match status" value="1"/>
</dbReference>
<dbReference type="EMBL" id="REFY01000005">
    <property type="protein sequence ID" value="RQG88109.1"/>
    <property type="molecule type" value="Genomic_DNA"/>
</dbReference>
<comment type="caution">
    <text evidence="10">The sequence shown here is derived from an EMBL/GenBank/DDBJ whole genome shotgun (WGS) entry which is preliminary data.</text>
</comment>
<dbReference type="Proteomes" id="UP000273828">
    <property type="component" value="Unassembled WGS sequence"/>
</dbReference>
<dbReference type="InterPro" id="IPR051789">
    <property type="entry name" value="Bact_Polyamine_Transport"/>
</dbReference>
<dbReference type="GO" id="GO:0005886">
    <property type="term" value="C:plasma membrane"/>
    <property type="evidence" value="ECO:0007669"/>
    <property type="project" value="UniProtKB-SubCell"/>
</dbReference>
<feature type="transmembrane region" description="Helical" evidence="8">
    <location>
        <begin position="137"/>
        <end position="157"/>
    </location>
</feature>